<keyword evidence="3" id="KW-1185">Reference proteome</keyword>
<feature type="transmembrane region" description="Helical" evidence="1">
    <location>
        <begin position="279"/>
        <end position="299"/>
    </location>
</feature>
<dbReference type="Pfam" id="PF07907">
    <property type="entry name" value="YibE_F"/>
    <property type="match status" value="1"/>
</dbReference>
<dbReference type="EMBL" id="BFAG01000002">
    <property type="protein sequence ID" value="GBF04581.1"/>
    <property type="molecule type" value="Genomic_DNA"/>
</dbReference>
<accession>A0A2I9DIL2</accession>
<dbReference type="RefSeq" id="WP_235610239.1">
    <property type="nucleotide sequence ID" value="NZ_BFAG01000002.1"/>
</dbReference>
<organism evidence="2 3">
    <name type="scientific">Deinococcus aerius</name>
    <dbReference type="NCBI Taxonomy" id="200253"/>
    <lineage>
        <taxon>Bacteria</taxon>
        <taxon>Thermotogati</taxon>
        <taxon>Deinococcota</taxon>
        <taxon>Deinococci</taxon>
        <taxon>Deinococcales</taxon>
        <taxon>Deinococcaceae</taxon>
        <taxon>Deinococcus</taxon>
    </lineage>
</organism>
<evidence type="ECO:0000313" key="2">
    <source>
        <dbReference type="EMBL" id="GBF04581.1"/>
    </source>
</evidence>
<feature type="transmembrane region" description="Helical" evidence="1">
    <location>
        <begin position="102"/>
        <end position="118"/>
    </location>
</feature>
<proteinExistence type="predicted"/>
<feature type="transmembrane region" description="Helical" evidence="1">
    <location>
        <begin position="125"/>
        <end position="145"/>
    </location>
</feature>
<dbReference type="PANTHER" id="PTHR41771:SF1">
    <property type="entry name" value="MEMBRANE PROTEIN"/>
    <property type="match status" value="1"/>
</dbReference>
<dbReference type="AlphaFoldDB" id="A0A2I9DIL2"/>
<feature type="transmembrane region" description="Helical" evidence="1">
    <location>
        <begin position="151"/>
        <end position="169"/>
    </location>
</feature>
<dbReference type="Proteomes" id="UP000236569">
    <property type="component" value="Unassembled WGS sequence"/>
</dbReference>
<evidence type="ECO:0000313" key="3">
    <source>
        <dbReference type="Proteomes" id="UP000236569"/>
    </source>
</evidence>
<feature type="transmembrane region" description="Helical" evidence="1">
    <location>
        <begin position="178"/>
        <end position="198"/>
    </location>
</feature>
<reference evidence="3" key="1">
    <citation type="submission" date="2018-01" db="EMBL/GenBank/DDBJ databases">
        <title>Draft Genome Sequence of the Radioresistant Bacterium Deinococcus aerius TR0125, Isolated from the Higher Atmosphere above Japan.</title>
        <authorList>
            <person name="Satoh K."/>
            <person name="Arai H."/>
            <person name="Sanzen T."/>
            <person name="Kawaguchi Y."/>
            <person name="Hayashi H."/>
            <person name="Yokobori S."/>
            <person name="Yamagishi A."/>
            <person name="Oono Y."/>
            <person name="Narumi I."/>
        </authorList>
    </citation>
    <scope>NUCLEOTIDE SEQUENCE [LARGE SCALE GENOMIC DNA]</scope>
    <source>
        <strain evidence="3">TR0125</strain>
    </source>
</reference>
<dbReference type="PANTHER" id="PTHR41771">
    <property type="entry name" value="MEMBRANE PROTEIN-RELATED"/>
    <property type="match status" value="1"/>
</dbReference>
<protein>
    <submittedName>
        <fullName evidence="2">YibE/F family protein</fullName>
    </submittedName>
</protein>
<comment type="caution">
    <text evidence="2">The sequence shown here is derived from an EMBL/GenBank/DDBJ whole genome shotgun (WGS) entry which is preliminary data.</text>
</comment>
<evidence type="ECO:0000256" key="1">
    <source>
        <dbReference type="SAM" id="Phobius"/>
    </source>
</evidence>
<name>A0A2I9DIL2_9DEIO</name>
<keyword evidence="1" id="KW-1133">Transmembrane helix</keyword>
<feature type="transmembrane region" description="Helical" evidence="1">
    <location>
        <begin position="319"/>
        <end position="343"/>
    </location>
</feature>
<dbReference type="InterPro" id="IPR012507">
    <property type="entry name" value="YibE_F"/>
</dbReference>
<keyword evidence="1" id="KW-0472">Membrane</keyword>
<keyword evidence="1" id="KW-0812">Transmembrane</keyword>
<gene>
    <name evidence="2" type="ORF">DAERI_020178</name>
</gene>
<sequence>MPVLPLGVPWPARLLLPLLAALPLLLGGCVRLPESPAPLGTYLRGTYEQRYSADEVLVTLEDGEIVNALSYADGPTYTRGEPVVIYQTGQDYVLNDPVRTPYLGWLLGAVMVIAVAVARGKGFRAILGSTLTLLALWVLILPALLSGHSSAPLTIPALGAVLAVCVYLVHGWNWKSHAALTALWTATTAGYFLTLLVAHLTHLSGTADRAAVVAQGSYGINALSLYVVGVVLSALGAMNDVTVTQASVVETVAQTQPGLPIGRLYALGMQVGGDHVGSMVTVLVLGYAAGALPLMLLLRADGTTPMWVTLNGEALFSELAGLLIALITMLLAVPLSTGLAAWWMGTRQRGRAEAPLHRADQHTG</sequence>
<feature type="transmembrane region" description="Helical" evidence="1">
    <location>
        <begin position="218"/>
        <end position="237"/>
    </location>
</feature>